<sequence length="226" mass="27024">MYIYLDREEAKKGITLVKAVLEKRNEEYKKKYVEFIGEDIPHFITFLEETDSIREATEEEKLARKQIELADNEVIIDNVIYNYDKKYQKVVNNQIVDKTTEELVIEGLITLEDVKKQKREELKKIRNQKIEENIEVYGAVFQVRNSDKENFDDVGLMIRTREIDENYKKNWVLADNSIKEFTAQQIVDVWKERTKRKDKIFQDFGILSMKLQACKSVKEIEKIKWE</sequence>
<organism evidence="3 4">
    <name type="scientific">Fusobacterium necrophorum subsp. funduliforme Fnf 1007</name>
    <dbReference type="NCBI Taxonomy" id="1161424"/>
    <lineage>
        <taxon>Bacteria</taxon>
        <taxon>Fusobacteriati</taxon>
        <taxon>Fusobacteriota</taxon>
        <taxon>Fusobacteriia</taxon>
        <taxon>Fusobacteriales</taxon>
        <taxon>Fusobacteriaceae</taxon>
        <taxon>Fusobacterium</taxon>
    </lineage>
</organism>
<keyword evidence="1" id="KW-0175">Coiled coil</keyword>
<dbReference type="Pfam" id="PF14301">
    <property type="entry name" value="DUF4376"/>
    <property type="match status" value="1"/>
</dbReference>
<gene>
    <name evidence="3" type="ORF">HMPREF1127_1151</name>
</gene>
<name>A0AAN3VXJ2_9FUSO</name>
<comment type="caution">
    <text evidence="3">The sequence shown here is derived from an EMBL/GenBank/DDBJ whole genome shotgun (WGS) entry which is preliminary data.</text>
</comment>
<evidence type="ECO:0000313" key="4">
    <source>
        <dbReference type="Proteomes" id="UP000003120"/>
    </source>
</evidence>
<feature type="coiled-coil region" evidence="1">
    <location>
        <begin position="18"/>
        <end position="73"/>
    </location>
</feature>
<dbReference type="AlphaFoldDB" id="A0AAN3VXJ2"/>
<evidence type="ECO:0000259" key="2">
    <source>
        <dbReference type="Pfam" id="PF14301"/>
    </source>
</evidence>
<evidence type="ECO:0000256" key="1">
    <source>
        <dbReference type="SAM" id="Coils"/>
    </source>
</evidence>
<protein>
    <submittedName>
        <fullName evidence="3">PF14301 domain protein</fullName>
    </submittedName>
</protein>
<dbReference type="Proteomes" id="UP000003120">
    <property type="component" value="Unassembled WGS sequence"/>
</dbReference>
<evidence type="ECO:0000313" key="3">
    <source>
        <dbReference type="EMBL" id="EJU18841.1"/>
    </source>
</evidence>
<accession>A0AAN3VXJ2</accession>
<dbReference type="GeneID" id="75075166"/>
<feature type="domain" description="DUF4376" evidence="2">
    <location>
        <begin position="114"/>
        <end position="204"/>
    </location>
</feature>
<dbReference type="RefSeq" id="WP_005960453.1">
    <property type="nucleotide sequence ID" value="NZ_ALKK01000011.1"/>
</dbReference>
<proteinExistence type="predicted"/>
<feature type="coiled-coil region" evidence="1">
    <location>
        <begin position="108"/>
        <end position="135"/>
    </location>
</feature>
<dbReference type="InterPro" id="IPR025484">
    <property type="entry name" value="DUF4376"/>
</dbReference>
<dbReference type="EMBL" id="ALKK01000011">
    <property type="protein sequence ID" value="EJU18841.1"/>
    <property type="molecule type" value="Genomic_DNA"/>
</dbReference>
<reference evidence="3 4" key="1">
    <citation type="submission" date="2012-07" db="EMBL/GenBank/DDBJ databases">
        <authorList>
            <person name="Durkin A.S."/>
            <person name="McCorrison J."/>
            <person name="Torralba M."/>
            <person name="Gillis M."/>
            <person name="Methe B."/>
            <person name="Sutton G."/>
            <person name="Nelson K.E."/>
        </authorList>
    </citation>
    <scope>NUCLEOTIDE SEQUENCE [LARGE SCALE GENOMIC DNA]</scope>
    <source>
        <strain evidence="3 4">Fnf 1007</strain>
    </source>
</reference>